<feature type="compositionally biased region" description="Low complexity" evidence="1">
    <location>
        <begin position="140"/>
        <end position="153"/>
    </location>
</feature>
<dbReference type="Proteomes" id="UP000473014">
    <property type="component" value="Unassembled WGS sequence"/>
</dbReference>
<evidence type="ECO:0000313" key="2">
    <source>
        <dbReference type="EMBL" id="MTE22602.1"/>
    </source>
</evidence>
<proteinExistence type="predicted"/>
<evidence type="ECO:0000313" key="3">
    <source>
        <dbReference type="Proteomes" id="UP000473014"/>
    </source>
</evidence>
<gene>
    <name evidence="2" type="ORF">F0L17_26605</name>
</gene>
<reference evidence="2 3" key="1">
    <citation type="submission" date="2019-11" db="EMBL/GenBank/DDBJ databases">
        <authorList>
            <person name="Yuan L."/>
        </authorList>
    </citation>
    <scope>NUCLEOTIDE SEQUENCE [LARGE SCALE GENOMIC DNA]</scope>
    <source>
        <strain evidence="2 3">TRM43335</strain>
    </source>
</reference>
<dbReference type="EMBL" id="WIXO01000003">
    <property type="protein sequence ID" value="MTE22602.1"/>
    <property type="molecule type" value="Genomic_DNA"/>
</dbReference>
<accession>A0A6G2BL23</accession>
<organism evidence="2 3">
    <name type="scientific">Streptomyces taklimakanensis</name>
    <dbReference type="NCBI Taxonomy" id="2569853"/>
    <lineage>
        <taxon>Bacteria</taxon>
        <taxon>Bacillati</taxon>
        <taxon>Actinomycetota</taxon>
        <taxon>Actinomycetes</taxon>
        <taxon>Kitasatosporales</taxon>
        <taxon>Streptomycetaceae</taxon>
        <taxon>Streptomyces</taxon>
    </lineage>
</organism>
<dbReference type="Gene3D" id="1.10.10.10">
    <property type="entry name" value="Winged helix-like DNA-binding domain superfamily/Winged helix DNA-binding domain"/>
    <property type="match status" value="1"/>
</dbReference>
<protein>
    <submittedName>
        <fullName evidence="2">MarR family transcriptional regulator</fullName>
    </submittedName>
</protein>
<sequence length="164" mass="17439">MALVNMDTGEAVSARPRTPHQFDGKGYTLQSVGSDVPLYSLGLAAAEWATLEWLREHGAAAGFVSVTPDELGEDIGANDSTCRKALARLVKLGLVVKPSPRAAAYQLNPLRYWEGAGSTQVSACRRIAPPRVTPDEKALTKSTSKPKSAGKAAPRPRRAAGETR</sequence>
<name>A0A6G2BL23_9ACTN</name>
<evidence type="ECO:0000256" key="1">
    <source>
        <dbReference type="SAM" id="MobiDB-lite"/>
    </source>
</evidence>
<keyword evidence="3" id="KW-1185">Reference proteome</keyword>
<dbReference type="InterPro" id="IPR036390">
    <property type="entry name" value="WH_DNA-bd_sf"/>
</dbReference>
<dbReference type="SUPFAM" id="SSF46785">
    <property type="entry name" value="Winged helix' DNA-binding domain"/>
    <property type="match status" value="1"/>
</dbReference>
<feature type="region of interest" description="Disordered" evidence="1">
    <location>
        <begin position="125"/>
        <end position="164"/>
    </location>
</feature>
<dbReference type="OrthoDB" id="4319978at2"/>
<dbReference type="AlphaFoldDB" id="A0A6G2BL23"/>
<comment type="caution">
    <text evidence="2">The sequence shown here is derived from an EMBL/GenBank/DDBJ whole genome shotgun (WGS) entry which is preliminary data.</text>
</comment>
<dbReference type="InterPro" id="IPR036388">
    <property type="entry name" value="WH-like_DNA-bd_sf"/>
</dbReference>